<accession>A0ABS6V587</accession>
<sequence length="169" mass="17387">MNRLFTLLTALLGAALLAGAPTSAHAQQVTKNAKVKVNIKKPLVITLVQDLEMGNIVLPTGPGSHTVTLAQDGTLTCPAALTCSGVVQPAAYNLTGSHKQSATIQAPDFDLVNAATGDAIRFYPDAPATVQLPNSGNRGVDFNVGGSITIPSTAEGAYEGTITIIADYE</sequence>
<keyword evidence="3" id="KW-1185">Reference proteome</keyword>
<dbReference type="Pfam" id="PF14352">
    <property type="entry name" value="DUF4402"/>
    <property type="match status" value="1"/>
</dbReference>
<evidence type="ECO:0000313" key="2">
    <source>
        <dbReference type="EMBL" id="MBW0144715.1"/>
    </source>
</evidence>
<evidence type="ECO:0000313" key="3">
    <source>
        <dbReference type="Proteomes" id="UP000698028"/>
    </source>
</evidence>
<feature type="chain" id="PRO_5045561794" evidence="1">
    <location>
        <begin position="27"/>
        <end position="169"/>
    </location>
</feature>
<protein>
    <submittedName>
        <fullName evidence="2">DUF4402 domain-containing protein</fullName>
    </submittedName>
</protein>
<organism evidence="2 3">
    <name type="scientific">Sphingomicrobium clamense</name>
    <dbReference type="NCBI Taxonomy" id="2851013"/>
    <lineage>
        <taxon>Bacteria</taxon>
        <taxon>Pseudomonadati</taxon>
        <taxon>Pseudomonadota</taxon>
        <taxon>Alphaproteobacteria</taxon>
        <taxon>Sphingomonadales</taxon>
        <taxon>Sphingomonadaceae</taxon>
        <taxon>Sphingomicrobium</taxon>
    </lineage>
</organism>
<dbReference type="InterPro" id="IPR025514">
    <property type="entry name" value="DUF4402"/>
</dbReference>
<keyword evidence="1" id="KW-0732">Signal</keyword>
<dbReference type="RefSeq" id="WP_218632680.1">
    <property type="nucleotide sequence ID" value="NZ_JAHVAH010000001.1"/>
</dbReference>
<feature type="signal peptide" evidence="1">
    <location>
        <begin position="1"/>
        <end position="26"/>
    </location>
</feature>
<name>A0ABS6V587_9SPHN</name>
<reference evidence="2 3" key="1">
    <citation type="submission" date="2021-07" db="EMBL/GenBank/DDBJ databases">
        <title>The draft genome sequence of Sphingomicrobium sp. B8.</title>
        <authorList>
            <person name="Mu L."/>
        </authorList>
    </citation>
    <scope>NUCLEOTIDE SEQUENCE [LARGE SCALE GENOMIC DNA]</scope>
    <source>
        <strain evidence="2 3">B8</strain>
    </source>
</reference>
<proteinExistence type="predicted"/>
<comment type="caution">
    <text evidence="2">The sequence shown here is derived from an EMBL/GenBank/DDBJ whole genome shotgun (WGS) entry which is preliminary data.</text>
</comment>
<dbReference type="Proteomes" id="UP000698028">
    <property type="component" value="Unassembled WGS sequence"/>
</dbReference>
<dbReference type="EMBL" id="JAHVAH010000001">
    <property type="protein sequence ID" value="MBW0144715.1"/>
    <property type="molecule type" value="Genomic_DNA"/>
</dbReference>
<gene>
    <name evidence="2" type="ORF">KTQ36_05330</name>
</gene>
<evidence type="ECO:0000256" key="1">
    <source>
        <dbReference type="SAM" id="SignalP"/>
    </source>
</evidence>